<evidence type="ECO:0000256" key="4">
    <source>
        <dbReference type="SAM" id="SignalP"/>
    </source>
</evidence>
<dbReference type="InterPro" id="IPR050316">
    <property type="entry name" value="Tyrosinase/Hemocyanin"/>
</dbReference>
<organism evidence="6 7">
    <name type="scientific">Globisporangium ultimum (strain ATCC 200006 / CBS 805.95 / DAOM BR144)</name>
    <name type="common">Pythium ultimum</name>
    <dbReference type="NCBI Taxonomy" id="431595"/>
    <lineage>
        <taxon>Eukaryota</taxon>
        <taxon>Sar</taxon>
        <taxon>Stramenopiles</taxon>
        <taxon>Oomycota</taxon>
        <taxon>Peronosporomycetes</taxon>
        <taxon>Pythiales</taxon>
        <taxon>Pythiaceae</taxon>
        <taxon>Globisporangium</taxon>
    </lineage>
</organism>
<feature type="signal peptide" evidence="4">
    <location>
        <begin position="1"/>
        <end position="24"/>
    </location>
</feature>
<reference evidence="7" key="2">
    <citation type="submission" date="2010-04" db="EMBL/GenBank/DDBJ databases">
        <authorList>
            <person name="Buell R."/>
            <person name="Hamilton J."/>
            <person name="Hostetler J."/>
        </authorList>
    </citation>
    <scope>NUCLEOTIDE SEQUENCE [LARGE SCALE GENOMIC DNA]</scope>
    <source>
        <strain evidence="7">DAOM:BR144</strain>
    </source>
</reference>
<feature type="chain" id="PRO_5003868519" description="Tyrosinase copper-binding domain-containing protein" evidence="4">
    <location>
        <begin position="25"/>
        <end position="710"/>
    </location>
</feature>
<dbReference type="SUPFAM" id="SSF48056">
    <property type="entry name" value="Di-copper centre-containing domain"/>
    <property type="match status" value="1"/>
</dbReference>
<evidence type="ECO:0000259" key="5">
    <source>
        <dbReference type="PROSITE" id="PS00497"/>
    </source>
</evidence>
<dbReference type="Pfam" id="PF00264">
    <property type="entry name" value="Tyrosinase"/>
    <property type="match status" value="1"/>
</dbReference>
<keyword evidence="1" id="KW-0479">Metal-binding</keyword>
<sequence>MQILRILSALTLALVATSTPFVSAADDALAGGNAACGSQRIRKPWESMTKEEQDTYVEAAGLAIKNGIVSDLAAMHIESMGEAQAHHSCAFFTWHRRMLLAYESYLRDLGPKYACVTIPYYDVHTAYVKAANKKCSNIYECSDIFRGIGGPTTSSQVSLTLNGEGTTGYEVKGAPFANSCDDKNKKCGVITRNYLNKISVPSGAGFASFQSIVSGSKDYATFLENIQFGVHNEVHNAVGGAMCTFASPRDIFFFSWHAAIDMFLHTYHLCQIGVPLTENQLKSSLEAFTQASQKCGGVSGVGATSKVVQNVMVNGRLVDITQHPTLGKYFSHVGDEMWNYGDPQKLGDYSYTYELPEIFTKQLLGNKDMCKGFNKALEETPAPTTAAPKPTTVAPKPTTAAPSPATGASTSSSSGSGSDSEVTIDVPTVKPADGSDDSDVPTVKPAGSSSEETSSYGNNNAYGDETDDDDSSNSSSSTSGSSVGQISANVGYDAYGNSIIKTVEVHSGIVIEEGSASGSLEDAGSDKNTTSTGVATTGDYWVWVKTTYDGLVERFEGNMDLVAQQMQLIECQAFDNVFGVTEFSDEFVKNFHLASGRPTCGKKVDAIAAGNVTIAVETVTEFKAEKITFASEEVIKTVKEEYTPLTTSAQPLINPTYVKVAEVEIAKAADAAPATSAGNSGAAQTVVTPTAPVTPAPTKLRASKKKICDY</sequence>
<dbReference type="EMBL" id="GL376637">
    <property type="status" value="NOT_ANNOTATED_CDS"/>
    <property type="molecule type" value="Genomic_DNA"/>
</dbReference>
<feature type="compositionally biased region" description="Polar residues" evidence="3">
    <location>
        <begin position="447"/>
        <end position="461"/>
    </location>
</feature>
<dbReference type="InParanoid" id="K3X3G4"/>
<feature type="region of interest" description="Disordered" evidence="3">
    <location>
        <begin position="380"/>
        <end position="484"/>
    </location>
</feature>
<protein>
    <recommendedName>
        <fullName evidence="5">Tyrosinase copper-binding domain-containing protein</fullName>
    </recommendedName>
</protein>
<dbReference type="InterPro" id="IPR002227">
    <property type="entry name" value="Tyrosinase_Cu-bd"/>
</dbReference>
<dbReference type="Gene3D" id="1.10.1280.10">
    <property type="entry name" value="Di-copper center containing domain from catechol oxidase"/>
    <property type="match status" value="1"/>
</dbReference>
<reference evidence="6" key="3">
    <citation type="submission" date="2015-02" db="UniProtKB">
        <authorList>
            <consortium name="EnsemblProtists"/>
        </authorList>
    </citation>
    <scope>IDENTIFICATION</scope>
    <source>
        <strain evidence="6">DAOM BR144</strain>
    </source>
</reference>
<keyword evidence="7" id="KW-1185">Reference proteome</keyword>
<feature type="compositionally biased region" description="Low complexity" evidence="3">
    <location>
        <begin position="380"/>
        <end position="418"/>
    </location>
</feature>
<dbReference type="eggNOG" id="ENOG502S903">
    <property type="taxonomic scope" value="Eukaryota"/>
</dbReference>
<evidence type="ECO:0000313" key="7">
    <source>
        <dbReference type="Proteomes" id="UP000019132"/>
    </source>
</evidence>
<accession>K3X3G4</accession>
<dbReference type="PANTHER" id="PTHR11474">
    <property type="entry name" value="TYROSINASE FAMILY MEMBER"/>
    <property type="match status" value="1"/>
</dbReference>
<evidence type="ECO:0000256" key="3">
    <source>
        <dbReference type="SAM" id="MobiDB-lite"/>
    </source>
</evidence>
<dbReference type="HOGENOM" id="CLU_015880_0_0_1"/>
<feature type="domain" description="Tyrosinase copper-binding" evidence="5">
    <location>
        <begin position="86"/>
        <end position="103"/>
    </location>
</feature>
<dbReference type="OMA" id="EMWNYGD"/>
<evidence type="ECO:0000313" key="6">
    <source>
        <dbReference type="EnsemblProtists" id="PYU1_T011763"/>
    </source>
</evidence>
<dbReference type="GO" id="GO:0016491">
    <property type="term" value="F:oxidoreductase activity"/>
    <property type="evidence" value="ECO:0007669"/>
    <property type="project" value="InterPro"/>
</dbReference>
<dbReference type="PROSITE" id="PS00497">
    <property type="entry name" value="TYROSINASE_1"/>
    <property type="match status" value="1"/>
</dbReference>
<evidence type="ECO:0000256" key="1">
    <source>
        <dbReference type="ARBA" id="ARBA00022723"/>
    </source>
</evidence>
<dbReference type="PANTHER" id="PTHR11474:SF126">
    <property type="entry name" value="TYROSINASE-LIKE PROTEIN TYR-1-RELATED"/>
    <property type="match status" value="1"/>
</dbReference>
<evidence type="ECO:0000256" key="2">
    <source>
        <dbReference type="ARBA" id="ARBA00023008"/>
    </source>
</evidence>
<reference evidence="7" key="1">
    <citation type="journal article" date="2010" name="Genome Biol.">
        <title>Genome sequence of the necrotrophic plant pathogen Pythium ultimum reveals original pathogenicity mechanisms and effector repertoire.</title>
        <authorList>
            <person name="Levesque C.A."/>
            <person name="Brouwer H."/>
            <person name="Cano L."/>
            <person name="Hamilton J.P."/>
            <person name="Holt C."/>
            <person name="Huitema E."/>
            <person name="Raffaele S."/>
            <person name="Robideau G.P."/>
            <person name="Thines M."/>
            <person name="Win J."/>
            <person name="Zerillo M.M."/>
            <person name="Beakes G.W."/>
            <person name="Boore J.L."/>
            <person name="Busam D."/>
            <person name="Dumas B."/>
            <person name="Ferriera S."/>
            <person name="Fuerstenberg S.I."/>
            <person name="Gachon C.M."/>
            <person name="Gaulin E."/>
            <person name="Govers F."/>
            <person name="Grenville-Briggs L."/>
            <person name="Horner N."/>
            <person name="Hostetler J."/>
            <person name="Jiang R.H."/>
            <person name="Johnson J."/>
            <person name="Krajaejun T."/>
            <person name="Lin H."/>
            <person name="Meijer H.J."/>
            <person name="Moore B."/>
            <person name="Morris P."/>
            <person name="Phuntmart V."/>
            <person name="Puiu D."/>
            <person name="Shetty J."/>
            <person name="Stajich J.E."/>
            <person name="Tripathy S."/>
            <person name="Wawra S."/>
            <person name="van West P."/>
            <person name="Whitty B.R."/>
            <person name="Coutinho P.M."/>
            <person name="Henrissat B."/>
            <person name="Martin F."/>
            <person name="Thomas P.D."/>
            <person name="Tyler B.M."/>
            <person name="De Vries R.P."/>
            <person name="Kamoun S."/>
            <person name="Yandell M."/>
            <person name="Tisserat N."/>
            <person name="Buell C.R."/>
        </authorList>
    </citation>
    <scope>NUCLEOTIDE SEQUENCE</scope>
    <source>
        <strain evidence="7">DAOM:BR144</strain>
    </source>
</reference>
<name>K3X3G4_GLOUD</name>
<dbReference type="AlphaFoldDB" id="K3X3G4"/>
<keyword evidence="2" id="KW-0186">Copper</keyword>
<keyword evidence="4" id="KW-0732">Signal</keyword>
<dbReference type="InterPro" id="IPR008922">
    <property type="entry name" value="Di-copper_centre_dom_sf"/>
</dbReference>
<dbReference type="VEuPathDB" id="FungiDB:PYU1_G011737"/>
<feature type="compositionally biased region" description="Low complexity" evidence="3">
    <location>
        <begin position="472"/>
        <end position="482"/>
    </location>
</feature>
<dbReference type="GO" id="GO:0046872">
    <property type="term" value="F:metal ion binding"/>
    <property type="evidence" value="ECO:0007669"/>
    <property type="project" value="UniProtKB-KW"/>
</dbReference>
<dbReference type="EnsemblProtists" id="PYU1_T011763">
    <property type="protein sequence ID" value="PYU1_T011763"/>
    <property type="gene ID" value="PYU1_G011737"/>
</dbReference>
<dbReference type="PRINTS" id="PR00092">
    <property type="entry name" value="TYROSINASE"/>
</dbReference>
<proteinExistence type="predicted"/>
<dbReference type="Proteomes" id="UP000019132">
    <property type="component" value="Unassembled WGS sequence"/>
</dbReference>